<reference evidence="1" key="1">
    <citation type="submission" date="2018-05" db="EMBL/GenBank/DDBJ databases">
        <authorList>
            <person name="Lanie J.A."/>
            <person name="Ng W.-L."/>
            <person name="Kazmierczak K.M."/>
            <person name="Andrzejewski T.M."/>
            <person name="Davidsen T.M."/>
            <person name="Wayne K.J."/>
            <person name="Tettelin H."/>
            <person name="Glass J.I."/>
            <person name="Rusch D."/>
            <person name="Podicherti R."/>
            <person name="Tsui H.-C.T."/>
            <person name="Winkler M.E."/>
        </authorList>
    </citation>
    <scope>NUCLEOTIDE SEQUENCE</scope>
</reference>
<protein>
    <recommendedName>
        <fullName evidence="2">Acyl-CoA dehydrogenase/oxidase N-terminal domain-containing protein</fullName>
    </recommendedName>
</protein>
<dbReference type="AlphaFoldDB" id="A0A381VTT0"/>
<proteinExistence type="predicted"/>
<dbReference type="GO" id="GO:0016627">
    <property type="term" value="F:oxidoreductase activity, acting on the CH-CH group of donors"/>
    <property type="evidence" value="ECO:0007669"/>
    <property type="project" value="InterPro"/>
</dbReference>
<dbReference type="Gene3D" id="1.10.540.10">
    <property type="entry name" value="Acyl-CoA dehydrogenase/oxidase, N-terminal domain"/>
    <property type="match status" value="1"/>
</dbReference>
<dbReference type="GO" id="GO:0050660">
    <property type="term" value="F:flavin adenine dinucleotide binding"/>
    <property type="evidence" value="ECO:0007669"/>
    <property type="project" value="InterPro"/>
</dbReference>
<evidence type="ECO:0008006" key="2">
    <source>
        <dbReference type="Google" id="ProtNLM"/>
    </source>
</evidence>
<feature type="non-terminal residue" evidence="1">
    <location>
        <position position="66"/>
    </location>
</feature>
<organism evidence="1">
    <name type="scientific">marine metagenome</name>
    <dbReference type="NCBI Taxonomy" id="408172"/>
    <lineage>
        <taxon>unclassified sequences</taxon>
        <taxon>metagenomes</taxon>
        <taxon>ecological metagenomes</taxon>
    </lineage>
</organism>
<accession>A0A381VTT0</accession>
<name>A0A381VTT0_9ZZZZ</name>
<dbReference type="EMBL" id="UINC01009589">
    <property type="protein sequence ID" value="SVA42973.1"/>
    <property type="molecule type" value="Genomic_DNA"/>
</dbReference>
<gene>
    <name evidence="1" type="ORF">METZ01_LOCUS95827</name>
</gene>
<sequence>MTKPEELVIRASQLVPALRERAGRTEKLRRIPKETVDDLHSTGLLRAAQPSRFGGMGLDLDVVFQI</sequence>
<evidence type="ECO:0000313" key="1">
    <source>
        <dbReference type="EMBL" id="SVA42973.1"/>
    </source>
</evidence>
<dbReference type="InterPro" id="IPR009100">
    <property type="entry name" value="AcylCoA_DH/oxidase_NM_dom_sf"/>
</dbReference>
<dbReference type="SUPFAM" id="SSF56645">
    <property type="entry name" value="Acyl-CoA dehydrogenase NM domain-like"/>
    <property type="match status" value="1"/>
</dbReference>
<dbReference type="InterPro" id="IPR037069">
    <property type="entry name" value="AcylCoA_DH/ox_N_sf"/>
</dbReference>